<comment type="caution">
    <text evidence="1">The sequence shown here is derived from an EMBL/GenBank/DDBJ whole genome shotgun (WGS) entry which is preliminary data.</text>
</comment>
<organism evidence="1 2">
    <name type="scientific">Daldinia eschscholtzii</name>
    <dbReference type="NCBI Taxonomy" id="292717"/>
    <lineage>
        <taxon>Eukaryota</taxon>
        <taxon>Fungi</taxon>
        <taxon>Dikarya</taxon>
        <taxon>Ascomycota</taxon>
        <taxon>Pezizomycotina</taxon>
        <taxon>Sordariomycetes</taxon>
        <taxon>Xylariomycetidae</taxon>
        <taxon>Xylariales</taxon>
        <taxon>Hypoxylaceae</taxon>
        <taxon>Daldinia</taxon>
    </lineage>
</organism>
<dbReference type="AlphaFoldDB" id="A0AAX6MAJ8"/>
<reference evidence="1 2" key="1">
    <citation type="journal article" date="2024" name="Front Chem Biol">
        <title>Unveiling the potential of Daldinia eschscholtzii MFLUCC 19-0629 through bioactivity and bioinformatics studies for enhanced sustainable agriculture production.</title>
        <authorList>
            <person name="Brooks S."/>
            <person name="Weaver J.A."/>
            <person name="Klomchit A."/>
            <person name="Alharthi S.A."/>
            <person name="Onlamun T."/>
            <person name="Nurani R."/>
            <person name="Vong T.K."/>
            <person name="Alberti F."/>
            <person name="Greco C."/>
        </authorList>
    </citation>
    <scope>NUCLEOTIDE SEQUENCE [LARGE SCALE GENOMIC DNA]</scope>
    <source>
        <strain evidence="1">MFLUCC 19-0629</strain>
    </source>
</reference>
<accession>A0AAX6MAJ8</accession>
<dbReference type="EMBL" id="JBANMG010000009">
    <property type="protein sequence ID" value="KAK6949407.1"/>
    <property type="molecule type" value="Genomic_DNA"/>
</dbReference>
<evidence type="ECO:0000313" key="2">
    <source>
        <dbReference type="Proteomes" id="UP001369815"/>
    </source>
</evidence>
<sequence>MADPTVEIILESYCPGYFEVTVTLDEKLSKDKNCILILRATTADKRAYPAFPLIRKRVQGRSTHVFTDTFAFPPGQYRFSAAVTRSDGDLLLVYSDVMDVPDKENSHHHKG</sequence>
<evidence type="ECO:0000313" key="1">
    <source>
        <dbReference type="EMBL" id="KAK6949407.1"/>
    </source>
</evidence>
<proteinExistence type="predicted"/>
<keyword evidence="2" id="KW-1185">Reference proteome</keyword>
<name>A0AAX6MAJ8_9PEZI</name>
<gene>
    <name evidence="1" type="ORF">Daesc_009483</name>
</gene>
<protein>
    <submittedName>
        <fullName evidence="1">Uncharacterized protein</fullName>
    </submittedName>
</protein>
<dbReference type="Proteomes" id="UP001369815">
    <property type="component" value="Unassembled WGS sequence"/>
</dbReference>